<evidence type="ECO:0000313" key="3">
    <source>
        <dbReference type="EMBL" id="KAG8388787.1"/>
    </source>
</evidence>
<dbReference type="AlphaFoldDB" id="A0AAV6Y9A1"/>
<evidence type="ECO:0000259" key="2">
    <source>
        <dbReference type="Pfam" id="PF26130"/>
    </source>
</evidence>
<dbReference type="Proteomes" id="UP000826271">
    <property type="component" value="Unassembled WGS sequence"/>
</dbReference>
<feature type="compositionally biased region" description="Acidic residues" evidence="1">
    <location>
        <begin position="114"/>
        <end position="135"/>
    </location>
</feature>
<name>A0AAV6Y9A1_9LAMI</name>
<keyword evidence="4" id="KW-1185">Reference proteome</keyword>
<reference evidence="3" key="1">
    <citation type="submission" date="2019-10" db="EMBL/GenBank/DDBJ databases">
        <authorList>
            <person name="Zhang R."/>
            <person name="Pan Y."/>
            <person name="Wang J."/>
            <person name="Ma R."/>
            <person name="Yu S."/>
        </authorList>
    </citation>
    <scope>NUCLEOTIDE SEQUENCE</scope>
    <source>
        <strain evidence="3">LA-IB0</strain>
        <tissue evidence="3">Leaf</tissue>
    </source>
</reference>
<evidence type="ECO:0000313" key="4">
    <source>
        <dbReference type="Proteomes" id="UP000826271"/>
    </source>
</evidence>
<organism evidence="3 4">
    <name type="scientific">Buddleja alternifolia</name>
    <dbReference type="NCBI Taxonomy" id="168488"/>
    <lineage>
        <taxon>Eukaryota</taxon>
        <taxon>Viridiplantae</taxon>
        <taxon>Streptophyta</taxon>
        <taxon>Embryophyta</taxon>
        <taxon>Tracheophyta</taxon>
        <taxon>Spermatophyta</taxon>
        <taxon>Magnoliopsida</taxon>
        <taxon>eudicotyledons</taxon>
        <taxon>Gunneridae</taxon>
        <taxon>Pentapetalae</taxon>
        <taxon>asterids</taxon>
        <taxon>lamiids</taxon>
        <taxon>Lamiales</taxon>
        <taxon>Scrophulariaceae</taxon>
        <taxon>Buddlejeae</taxon>
        <taxon>Buddleja</taxon>
    </lineage>
</organism>
<proteinExistence type="predicted"/>
<accession>A0AAV6Y9A1</accession>
<feature type="region of interest" description="Disordered" evidence="1">
    <location>
        <begin position="98"/>
        <end position="148"/>
    </location>
</feature>
<comment type="caution">
    <text evidence="3">The sequence shown here is derived from an EMBL/GenBank/DDBJ whole genome shotgun (WGS) entry which is preliminary data.</text>
</comment>
<feature type="compositionally biased region" description="Basic and acidic residues" evidence="1">
    <location>
        <begin position="136"/>
        <end position="148"/>
    </location>
</feature>
<dbReference type="Pfam" id="PF26130">
    <property type="entry name" value="PB1-like"/>
    <property type="match status" value="1"/>
</dbReference>
<sequence>MSLRDPNLNNLPPPYYFPDQPAITLVIYHGGQFSTSAPKYFGGEVSKFDHVDLNTVGFDYLDKLCESLGYMGRKREVPIYLEASLDVLSSQVGTSRAEVNESQFGGEESREESIQLEEFTDSDYEIDINDEDENGERDNSLFEINVDR</sequence>
<protein>
    <recommendedName>
        <fullName evidence="2">PB1-like domain-containing protein</fullName>
    </recommendedName>
</protein>
<evidence type="ECO:0000256" key="1">
    <source>
        <dbReference type="SAM" id="MobiDB-lite"/>
    </source>
</evidence>
<feature type="domain" description="PB1-like" evidence="2">
    <location>
        <begin position="22"/>
        <end position="74"/>
    </location>
</feature>
<dbReference type="EMBL" id="WHWC01000002">
    <property type="protein sequence ID" value="KAG8388787.1"/>
    <property type="molecule type" value="Genomic_DNA"/>
</dbReference>
<gene>
    <name evidence="3" type="ORF">BUALT_Bualt02G0161500</name>
</gene>
<dbReference type="InterPro" id="IPR058594">
    <property type="entry name" value="PB1-like_dom_pln"/>
</dbReference>